<comment type="catalytic activity">
    <reaction evidence="12">
        <text>uroporphyrinogen I + 4 H(+) = coproporphyrinogen I + 4 CO2</text>
        <dbReference type="Rhea" id="RHEA:31239"/>
        <dbReference type="ChEBI" id="CHEBI:15378"/>
        <dbReference type="ChEBI" id="CHEBI:16526"/>
        <dbReference type="ChEBI" id="CHEBI:62626"/>
        <dbReference type="ChEBI" id="CHEBI:62631"/>
    </reaction>
    <physiologicalReaction direction="left-to-right" evidence="12">
        <dbReference type="Rhea" id="RHEA:31240"/>
    </physiologicalReaction>
</comment>
<evidence type="ECO:0000313" key="18">
    <source>
        <dbReference type="Proteomes" id="UP001153365"/>
    </source>
</evidence>
<comment type="similarity">
    <text evidence="3 15">Belongs to the uroporphyrinogen decarboxylase family.</text>
</comment>
<evidence type="ECO:0000256" key="9">
    <source>
        <dbReference type="ARBA" id="ARBA00023239"/>
    </source>
</evidence>
<dbReference type="AlphaFoldDB" id="A0AAV0ALT6"/>
<accession>A0AAV0ALT6</accession>
<evidence type="ECO:0000256" key="1">
    <source>
        <dbReference type="ARBA" id="ARBA00004514"/>
    </source>
</evidence>
<dbReference type="Pfam" id="PF01208">
    <property type="entry name" value="URO-D"/>
    <property type="match status" value="1"/>
</dbReference>
<comment type="subunit">
    <text evidence="4">Homodimer.</text>
</comment>
<comment type="pathway">
    <text evidence="2 14">Porphyrin-containing compound metabolism; protoporphyrin-IX biosynthesis; coproporphyrinogen-III from 5-aminolevulinate: step 4/4.</text>
</comment>
<dbReference type="GO" id="GO:0005829">
    <property type="term" value="C:cytosol"/>
    <property type="evidence" value="ECO:0007669"/>
    <property type="project" value="UniProtKB-SubCell"/>
</dbReference>
<name>A0AAV0ALT6_PHAPC</name>
<evidence type="ECO:0000256" key="3">
    <source>
        <dbReference type="ARBA" id="ARBA00009935"/>
    </source>
</evidence>
<keyword evidence="8 14" id="KW-0210">Decarboxylase</keyword>
<dbReference type="GO" id="GO:0004853">
    <property type="term" value="F:uroporphyrinogen decarboxylase activity"/>
    <property type="evidence" value="ECO:0007669"/>
    <property type="project" value="UniProtKB-EC"/>
</dbReference>
<dbReference type="NCBIfam" id="TIGR01464">
    <property type="entry name" value="hemE"/>
    <property type="match status" value="1"/>
</dbReference>
<dbReference type="GO" id="GO:0006783">
    <property type="term" value="P:heme biosynthetic process"/>
    <property type="evidence" value="ECO:0007669"/>
    <property type="project" value="TreeGrafter"/>
</dbReference>
<dbReference type="PANTHER" id="PTHR21091">
    <property type="entry name" value="METHYLTETRAHYDROFOLATE:HOMOCYSTEINE METHYLTRANSFERASE RELATED"/>
    <property type="match status" value="1"/>
</dbReference>
<dbReference type="SUPFAM" id="SSF51726">
    <property type="entry name" value="UROD/MetE-like"/>
    <property type="match status" value="1"/>
</dbReference>
<evidence type="ECO:0000256" key="13">
    <source>
        <dbReference type="ARBA" id="ARBA00048411"/>
    </source>
</evidence>
<evidence type="ECO:0000256" key="8">
    <source>
        <dbReference type="ARBA" id="ARBA00022793"/>
    </source>
</evidence>
<evidence type="ECO:0000256" key="12">
    <source>
        <dbReference type="ARBA" id="ARBA00047341"/>
    </source>
</evidence>
<evidence type="ECO:0000256" key="11">
    <source>
        <dbReference type="ARBA" id="ARBA00045708"/>
    </source>
</evidence>
<keyword evidence="7" id="KW-0963">Cytoplasm</keyword>
<evidence type="ECO:0000256" key="2">
    <source>
        <dbReference type="ARBA" id="ARBA00004804"/>
    </source>
</evidence>
<dbReference type="Gene3D" id="3.20.20.210">
    <property type="match status" value="1"/>
</dbReference>
<evidence type="ECO:0000256" key="15">
    <source>
        <dbReference type="RuleBase" id="RU004169"/>
    </source>
</evidence>
<comment type="catalytic activity">
    <reaction evidence="13">
        <text>uroporphyrinogen III + 4 H(+) = coproporphyrinogen III + 4 CO2</text>
        <dbReference type="Rhea" id="RHEA:19865"/>
        <dbReference type="ChEBI" id="CHEBI:15378"/>
        <dbReference type="ChEBI" id="CHEBI:16526"/>
        <dbReference type="ChEBI" id="CHEBI:57308"/>
        <dbReference type="ChEBI" id="CHEBI:57309"/>
        <dbReference type="EC" id="4.1.1.37"/>
    </reaction>
    <physiologicalReaction direction="left-to-right" evidence="13">
        <dbReference type="Rhea" id="RHEA:19866"/>
    </physiologicalReaction>
</comment>
<evidence type="ECO:0000256" key="6">
    <source>
        <dbReference type="ARBA" id="ARBA00014308"/>
    </source>
</evidence>
<comment type="subcellular location">
    <subcellularLocation>
        <location evidence="1">Cytoplasm</location>
        <location evidence="1">Cytosol</location>
    </subcellularLocation>
</comment>
<evidence type="ECO:0000256" key="4">
    <source>
        <dbReference type="ARBA" id="ARBA00011738"/>
    </source>
</evidence>
<comment type="caution">
    <text evidence="17">The sequence shown here is derived from an EMBL/GenBank/DDBJ whole genome shotgun (WGS) entry which is preliminary data.</text>
</comment>
<proteinExistence type="inferred from homology"/>
<reference evidence="17" key="1">
    <citation type="submission" date="2022-06" db="EMBL/GenBank/DDBJ databases">
        <authorList>
            <consortium name="SYNGENTA / RWTH Aachen University"/>
        </authorList>
    </citation>
    <scope>NUCLEOTIDE SEQUENCE</scope>
</reference>
<evidence type="ECO:0000256" key="14">
    <source>
        <dbReference type="RuleBase" id="RU000554"/>
    </source>
</evidence>
<evidence type="ECO:0000256" key="10">
    <source>
        <dbReference type="ARBA" id="ARBA00023244"/>
    </source>
</evidence>
<keyword evidence="18" id="KW-1185">Reference proteome</keyword>
<keyword evidence="10 14" id="KW-0627">Porphyrin biosynthesis</keyword>
<evidence type="ECO:0000256" key="5">
    <source>
        <dbReference type="ARBA" id="ARBA00012288"/>
    </source>
</evidence>
<dbReference type="EMBL" id="CALTRL010000805">
    <property type="protein sequence ID" value="CAH7669743.1"/>
    <property type="molecule type" value="Genomic_DNA"/>
</dbReference>
<protein>
    <recommendedName>
        <fullName evidence="6 14">Uroporphyrinogen decarboxylase</fullName>
        <ecNumber evidence="5 14">4.1.1.37</ecNumber>
    </recommendedName>
</protein>
<dbReference type="FunFam" id="3.20.20.210:FF:000008">
    <property type="entry name" value="Uroporphyrinogen decarboxylase"/>
    <property type="match status" value="1"/>
</dbReference>
<dbReference type="InterPro" id="IPR000257">
    <property type="entry name" value="Uroporphyrinogen_deCOase"/>
</dbReference>
<evidence type="ECO:0000256" key="7">
    <source>
        <dbReference type="ARBA" id="ARBA00022490"/>
    </source>
</evidence>
<sequence length="400" mass="44542">MSIKDSSTYPSRKPIKNDLLIRAASGKVTERSPVWVMRQAGRYLPEFRKVRESHGFFEICRTPSLAMEITMQPIRRYKNLLDGAIIFSDILVIPQAFEMEVIMNPGPIFTKPIGSIEEMEEMIKKPLDEKILMNKLGYVYEAIELTIEALESEIPLIGFVGAPWTLFAYMTSGGSTGVSSSANKVSGLSGSKATSFDVAKNWLFEQPDLSCRLLEKLSTVCAIHLSNQIKAGCQLGQVFDSWAGELSPFDFKRFSLPYLRRVSELVKEDLQKSGIEPVPLIVFAKGANQADHLRLLSESGYSTIGLDWKVDASYVIDSLGQNSTRVALQGNLDPAVLHSSHESIRSYVRRMFDTQHGGFRGDLPHIANLGHGITPGVDPELMKTFLESVHEEGRKARQKS</sequence>
<dbReference type="EC" id="4.1.1.37" evidence="5 14"/>
<dbReference type="Proteomes" id="UP001153365">
    <property type="component" value="Unassembled WGS sequence"/>
</dbReference>
<evidence type="ECO:0000313" key="17">
    <source>
        <dbReference type="EMBL" id="CAH7669743.1"/>
    </source>
</evidence>
<organism evidence="17 18">
    <name type="scientific">Phakopsora pachyrhizi</name>
    <name type="common">Asian soybean rust disease fungus</name>
    <dbReference type="NCBI Taxonomy" id="170000"/>
    <lineage>
        <taxon>Eukaryota</taxon>
        <taxon>Fungi</taxon>
        <taxon>Dikarya</taxon>
        <taxon>Basidiomycota</taxon>
        <taxon>Pucciniomycotina</taxon>
        <taxon>Pucciniomycetes</taxon>
        <taxon>Pucciniales</taxon>
        <taxon>Phakopsoraceae</taxon>
        <taxon>Phakopsora</taxon>
    </lineage>
</organism>
<gene>
    <name evidence="17" type="ORF">PPACK8108_LOCUS4382</name>
</gene>
<evidence type="ECO:0000259" key="16">
    <source>
        <dbReference type="PROSITE" id="PS00906"/>
    </source>
</evidence>
<feature type="domain" description="Uroporphyrinogen decarboxylase (URO-D)" evidence="16">
    <location>
        <begin position="33"/>
        <end position="42"/>
    </location>
</feature>
<dbReference type="PANTHER" id="PTHR21091:SF169">
    <property type="entry name" value="UROPORPHYRINOGEN DECARBOXYLASE"/>
    <property type="match status" value="1"/>
</dbReference>
<keyword evidence="9 14" id="KW-0456">Lyase</keyword>
<dbReference type="InterPro" id="IPR006361">
    <property type="entry name" value="Uroporphyrinogen_deCO2ase_HemE"/>
</dbReference>
<comment type="function">
    <text evidence="11">Catalyzes the sequential decarboxylation of the four acetate side chains of uroporphyrinogen to form coproporphyrinogen and participates in the fifth step in the heme biosynthetic pathway. Isomer I or isomer III of uroporphyrinogen may serve as substrate, but only coproporphyrinogen III can ultimately be converted to heme. In vitro also decarboxylates pentacarboxylate porphyrinogen I.</text>
</comment>
<dbReference type="CDD" id="cd00717">
    <property type="entry name" value="URO-D"/>
    <property type="match status" value="1"/>
</dbReference>
<dbReference type="InterPro" id="IPR038071">
    <property type="entry name" value="UROD/MetE-like_sf"/>
</dbReference>
<dbReference type="PROSITE" id="PS00906">
    <property type="entry name" value="UROD_1"/>
    <property type="match status" value="1"/>
</dbReference>